<dbReference type="Proteomes" id="UP001500151">
    <property type="component" value="Unassembled WGS sequence"/>
</dbReference>
<dbReference type="PROSITE" id="PS51371">
    <property type="entry name" value="CBS"/>
    <property type="match status" value="1"/>
</dbReference>
<sequence>MRARDLAEPYPTIALFDQLTTAADLLVSQQLPALLVLDAEGHPVGVLRAEQLIAACLPRYFEQDPLLAQVIDERHADRLCVSSVRPVSDCFPPGRPRPFSVSPQCTLVQVAELMARTGSSVVAVTATAADGTSRLVGAVTAARLLERLRQVTPA</sequence>
<gene>
    <name evidence="3" type="ORF">GCM10010307_52640</name>
</gene>
<dbReference type="Gene3D" id="3.10.580.10">
    <property type="entry name" value="CBS-domain"/>
    <property type="match status" value="1"/>
</dbReference>
<dbReference type="InterPro" id="IPR000644">
    <property type="entry name" value="CBS_dom"/>
</dbReference>
<evidence type="ECO:0000313" key="3">
    <source>
        <dbReference type="EMBL" id="GAA2646783.1"/>
    </source>
</evidence>
<dbReference type="Pfam" id="PF00571">
    <property type="entry name" value="CBS"/>
    <property type="match status" value="2"/>
</dbReference>
<proteinExistence type="predicted"/>
<protein>
    <recommendedName>
        <fullName evidence="2">CBS domain-containing protein</fullName>
    </recommendedName>
</protein>
<evidence type="ECO:0000259" key="2">
    <source>
        <dbReference type="PROSITE" id="PS51371"/>
    </source>
</evidence>
<keyword evidence="1" id="KW-0129">CBS domain</keyword>
<feature type="domain" description="CBS" evidence="2">
    <location>
        <begin position="94"/>
        <end position="154"/>
    </location>
</feature>
<evidence type="ECO:0000313" key="4">
    <source>
        <dbReference type="Proteomes" id="UP001500151"/>
    </source>
</evidence>
<evidence type="ECO:0000256" key="1">
    <source>
        <dbReference type="PROSITE-ProRule" id="PRU00703"/>
    </source>
</evidence>
<accession>A0ABP6DLR6</accession>
<dbReference type="RefSeq" id="WP_344393388.1">
    <property type="nucleotide sequence ID" value="NZ_BAAASJ010000067.1"/>
</dbReference>
<dbReference type="InterPro" id="IPR046342">
    <property type="entry name" value="CBS_dom_sf"/>
</dbReference>
<dbReference type="EMBL" id="BAAASJ010000067">
    <property type="protein sequence ID" value="GAA2646783.1"/>
    <property type="molecule type" value="Genomic_DNA"/>
</dbReference>
<organism evidence="3 4">
    <name type="scientific">Streptomyces vastus</name>
    <dbReference type="NCBI Taxonomy" id="285451"/>
    <lineage>
        <taxon>Bacteria</taxon>
        <taxon>Bacillati</taxon>
        <taxon>Actinomycetota</taxon>
        <taxon>Actinomycetes</taxon>
        <taxon>Kitasatosporales</taxon>
        <taxon>Streptomycetaceae</taxon>
        <taxon>Streptomyces</taxon>
    </lineage>
</organism>
<comment type="caution">
    <text evidence="3">The sequence shown here is derived from an EMBL/GenBank/DDBJ whole genome shotgun (WGS) entry which is preliminary data.</text>
</comment>
<keyword evidence="4" id="KW-1185">Reference proteome</keyword>
<name>A0ABP6DLR6_9ACTN</name>
<reference evidence="4" key="1">
    <citation type="journal article" date="2019" name="Int. J. Syst. Evol. Microbiol.">
        <title>The Global Catalogue of Microorganisms (GCM) 10K type strain sequencing project: providing services to taxonomists for standard genome sequencing and annotation.</title>
        <authorList>
            <consortium name="The Broad Institute Genomics Platform"/>
            <consortium name="The Broad Institute Genome Sequencing Center for Infectious Disease"/>
            <person name="Wu L."/>
            <person name="Ma J."/>
        </authorList>
    </citation>
    <scope>NUCLEOTIDE SEQUENCE [LARGE SCALE GENOMIC DNA]</scope>
    <source>
        <strain evidence="4">JCM 4524</strain>
    </source>
</reference>
<dbReference type="SUPFAM" id="SSF54631">
    <property type="entry name" value="CBS-domain pair"/>
    <property type="match status" value="1"/>
</dbReference>